<reference evidence="6" key="2">
    <citation type="submission" date="2015-01" db="EMBL/GenBank/DDBJ databases">
        <title>Evolutionary Origins and Diversification of the Mycorrhizal Mutualists.</title>
        <authorList>
            <consortium name="DOE Joint Genome Institute"/>
            <consortium name="Mycorrhizal Genomics Consortium"/>
            <person name="Kohler A."/>
            <person name="Kuo A."/>
            <person name="Nagy L.G."/>
            <person name="Floudas D."/>
            <person name="Copeland A."/>
            <person name="Barry K.W."/>
            <person name="Cichocki N."/>
            <person name="Veneault-Fourrey C."/>
            <person name="LaButti K."/>
            <person name="Lindquist E.A."/>
            <person name="Lipzen A."/>
            <person name="Lundell T."/>
            <person name="Morin E."/>
            <person name="Murat C."/>
            <person name="Riley R."/>
            <person name="Ohm R."/>
            <person name="Sun H."/>
            <person name="Tunlid A."/>
            <person name="Henrissat B."/>
            <person name="Grigoriev I.V."/>
            <person name="Hibbett D.S."/>
            <person name="Martin F."/>
        </authorList>
    </citation>
    <scope>NUCLEOTIDE SEQUENCE [LARGE SCALE GENOMIC DNA]</scope>
    <source>
        <strain evidence="6">Ve08.2h10</strain>
    </source>
</reference>
<dbReference type="AlphaFoldDB" id="A0A0D0D6P4"/>
<evidence type="ECO:0000256" key="3">
    <source>
        <dbReference type="SAM" id="Phobius"/>
    </source>
</evidence>
<keyword evidence="6" id="KW-1185">Reference proteome</keyword>
<dbReference type="HOGENOM" id="CLU_018552_1_2_1"/>
<dbReference type="OrthoDB" id="2641813at2759"/>
<evidence type="ECO:0000313" key="5">
    <source>
        <dbReference type="EMBL" id="KIK79341.1"/>
    </source>
</evidence>
<evidence type="ECO:0000313" key="6">
    <source>
        <dbReference type="Proteomes" id="UP000054538"/>
    </source>
</evidence>
<organism evidence="5 6">
    <name type="scientific">Paxillus rubicundulus Ve08.2h10</name>
    <dbReference type="NCBI Taxonomy" id="930991"/>
    <lineage>
        <taxon>Eukaryota</taxon>
        <taxon>Fungi</taxon>
        <taxon>Dikarya</taxon>
        <taxon>Basidiomycota</taxon>
        <taxon>Agaricomycotina</taxon>
        <taxon>Agaricomycetes</taxon>
        <taxon>Agaricomycetidae</taxon>
        <taxon>Boletales</taxon>
        <taxon>Paxilineae</taxon>
        <taxon>Paxillaceae</taxon>
        <taxon>Paxillus</taxon>
    </lineage>
</organism>
<name>A0A0D0D6P4_9AGAM</name>
<evidence type="ECO:0000256" key="1">
    <source>
        <dbReference type="ARBA" id="ARBA00001968"/>
    </source>
</evidence>
<dbReference type="InterPro" id="IPR027806">
    <property type="entry name" value="HARBI1_dom"/>
</dbReference>
<evidence type="ECO:0000256" key="2">
    <source>
        <dbReference type="ARBA" id="ARBA00022723"/>
    </source>
</evidence>
<keyword evidence="3" id="KW-0812">Transmembrane</keyword>
<sequence length="187" mass="21614">MVAVLDQHDDFVQFPALDSQVAENVRSYVEAHVCPEWWNGFLAVYGSALGLYAKPGLHRETFFDCKSNYSLNCQLVIMPHNLLIADYGIGLPGSVHNAYAFQLTWTAKDHEELLGDEHWIWADSAYPLETWCVVPFKKPKGGCLTQDQKTFNYHLSSVIFIFIFIFSILYHAPYFRFVFMWNIHLLL</sequence>
<comment type="cofactor">
    <cofactor evidence="1">
        <name>a divalent metal cation</name>
        <dbReference type="ChEBI" id="CHEBI:60240"/>
    </cofactor>
</comment>
<keyword evidence="2" id="KW-0479">Metal-binding</keyword>
<dbReference type="EMBL" id="KN826304">
    <property type="protein sequence ID" value="KIK79341.1"/>
    <property type="molecule type" value="Genomic_DNA"/>
</dbReference>
<keyword evidence="3" id="KW-0472">Membrane</keyword>
<dbReference type="InParanoid" id="A0A0D0D6P4"/>
<dbReference type="GO" id="GO:0046872">
    <property type="term" value="F:metal ion binding"/>
    <property type="evidence" value="ECO:0007669"/>
    <property type="project" value="UniProtKB-KW"/>
</dbReference>
<reference evidence="5 6" key="1">
    <citation type="submission" date="2014-04" db="EMBL/GenBank/DDBJ databases">
        <authorList>
            <consortium name="DOE Joint Genome Institute"/>
            <person name="Kuo A."/>
            <person name="Kohler A."/>
            <person name="Jargeat P."/>
            <person name="Nagy L.G."/>
            <person name="Floudas D."/>
            <person name="Copeland A."/>
            <person name="Barry K.W."/>
            <person name="Cichocki N."/>
            <person name="Veneault-Fourrey C."/>
            <person name="LaButti K."/>
            <person name="Lindquist E.A."/>
            <person name="Lipzen A."/>
            <person name="Lundell T."/>
            <person name="Morin E."/>
            <person name="Murat C."/>
            <person name="Sun H."/>
            <person name="Tunlid A."/>
            <person name="Henrissat B."/>
            <person name="Grigoriev I.V."/>
            <person name="Hibbett D.S."/>
            <person name="Martin F."/>
            <person name="Nordberg H.P."/>
            <person name="Cantor M.N."/>
            <person name="Hua S.X."/>
        </authorList>
    </citation>
    <scope>NUCLEOTIDE SEQUENCE [LARGE SCALE GENOMIC DNA]</scope>
    <source>
        <strain evidence="5 6">Ve08.2h10</strain>
    </source>
</reference>
<gene>
    <name evidence="5" type="ORF">PAXRUDRAFT_161501</name>
</gene>
<protein>
    <recommendedName>
        <fullName evidence="4">DDE Tnp4 domain-containing protein</fullName>
    </recommendedName>
</protein>
<dbReference type="Proteomes" id="UP000054538">
    <property type="component" value="Unassembled WGS sequence"/>
</dbReference>
<accession>A0A0D0D6P4</accession>
<feature type="transmembrane region" description="Helical" evidence="3">
    <location>
        <begin position="153"/>
        <end position="172"/>
    </location>
</feature>
<proteinExistence type="predicted"/>
<dbReference type="Pfam" id="PF13359">
    <property type="entry name" value="DDE_Tnp_4"/>
    <property type="match status" value="1"/>
</dbReference>
<evidence type="ECO:0000259" key="4">
    <source>
        <dbReference type="Pfam" id="PF13359"/>
    </source>
</evidence>
<keyword evidence="3" id="KW-1133">Transmembrane helix</keyword>
<feature type="domain" description="DDE Tnp4" evidence="4">
    <location>
        <begin position="58"/>
        <end position="158"/>
    </location>
</feature>